<dbReference type="Pfam" id="PF00884">
    <property type="entry name" value="Sulfatase"/>
    <property type="match status" value="1"/>
</dbReference>
<dbReference type="PROSITE" id="PS00523">
    <property type="entry name" value="SULFATASE_1"/>
    <property type="match status" value="1"/>
</dbReference>
<evidence type="ECO:0000256" key="6">
    <source>
        <dbReference type="SAM" id="SignalP"/>
    </source>
</evidence>
<dbReference type="RefSeq" id="WP_071631142.1">
    <property type="nucleotide sequence ID" value="NZ_MOEC01000005.1"/>
</dbReference>
<proteinExistence type="inferred from homology"/>
<dbReference type="GO" id="GO:0016787">
    <property type="term" value="F:hydrolase activity"/>
    <property type="evidence" value="ECO:0007669"/>
    <property type="project" value="UniProtKB-KW"/>
</dbReference>
<dbReference type="AlphaFoldDB" id="A0A1J6I931"/>
<sequence length="792" mass="87164">MKILKRLKAKWVGVSTTALLLATPVLAQESLPFQATPSGSKAGPTIADSTYNPLPKQSHLPANAPNIIIIMLDDVGPALPGTFGGVITTPTLSRLAEEGVAYNRFHNAAMCSPTRAALLTGRNHHRVGNGQIAELANDWDGYTGRIPRTSATVAKVLGSYGYATGAFGKWHNTPANETTKVGPYTDWPAGVGIGFDYFYGFLAGESSQWEPAVVENTVRIDPSHGKEGYHFTEDMTDKAVSWMKQVHALTPDRPFLMYWAPGASHGPHHIFKEWADKYKGKFDDGWDAMRERVFAEQKKLGWIPQDTQLTPRPETLAGWKDIPDDEKPFQRRLMEVFAGFTEHADTQAGRLIETLDELGIRDNTLIFYVWGDNGSSAEGQNGSISELLAQNGIASQIKDHIRTMDELGGMDVLGSPKADNMYHAGWAWAGSTPHRSTKLVAAHFGGTRTPMVVSWPGKIRPDKTPRTQFHHVNDIVPTIYDVLDIQPPKLVDGISQDPLDGISMAYTFDAPQAAGQKKEQYFEIMGSRAIYADEWIASVFGPRTPWTPGLDPAIFKWSPTNDKWELHDLKNDYSQAKDVAADHPDKVKQLTQAFQTQAEANKVFPVGGGLWSAVFHPEDAPSNPATEFHYTQDVIGVPEFAAPKIGARSNLVKAEVELRPDSEGVLYALGAFSGGVSLWVENGKLSYEYNLFEIERTLLETSQPLPTGKVDIEVETRRAGTAHDAPLDVVIRANGKEVAKGRVPRSAPLTFTANDAFDVGRDSYSPVSLAYFDRKPFAFNGKIPHLKVEYLK</sequence>
<dbReference type="GO" id="GO:0046872">
    <property type="term" value="F:metal ion binding"/>
    <property type="evidence" value="ECO:0007669"/>
    <property type="project" value="UniProtKB-KW"/>
</dbReference>
<dbReference type="InterPro" id="IPR050738">
    <property type="entry name" value="Sulfatase"/>
</dbReference>
<keyword evidence="4" id="KW-0106">Calcium</keyword>
<dbReference type="SUPFAM" id="SSF53649">
    <property type="entry name" value="Alkaline phosphatase-like"/>
    <property type="match status" value="1"/>
</dbReference>
<protein>
    <submittedName>
        <fullName evidence="8">Arylsulfatase</fullName>
    </submittedName>
</protein>
<accession>A0A1J6I931</accession>
<comment type="caution">
    <text evidence="8">The sequence shown here is derived from an EMBL/GenBank/DDBJ whole genome shotgun (WGS) entry which is preliminary data.</text>
</comment>
<evidence type="ECO:0000259" key="7">
    <source>
        <dbReference type="Pfam" id="PF00884"/>
    </source>
</evidence>
<keyword evidence="9" id="KW-1185">Reference proteome</keyword>
<evidence type="ECO:0000313" key="8">
    <source>
        <dbReference type="EMBL" id="OIS94326.1"/>
    </source>
</evidence>
<feature type="region of interest" description="Disordered" evidence="5">
    <location>
        <begin position="34"/>
        <end position="54"/>
    </location>
</feature>
<feature type="signal peptide" evidence="6">
    <location>
        <begin position="1"/>
        <end position="27"/>
    </location>
</feature>
<evidence type="ECO:0000256" key="5">
    <source>
        <dbReference type="SAM" id="MobiDB-lite"/>
    </source>
</evidence>
<keyword evidence="6" id="KW-0732">Signal</keyword>
<reference evidence="8 9" key="1">
    <citation type="submission" date="2016-10" db="EMBL/GenBank/DDBJ databases">
        <title>The Draft Genome Sequence of the Potato Rhizosphere Bacteria Ochrobactrum sp. IPA7.2.</title>
        <authorList>
            <person name="Gogoleva N.E."/>
            <person name="Khlopko Y.A."/>
            <person name="Burygin G.L."/>
            <person name="Plotnikov A.O."/>
        </authorList>
    </citation>
    <scope>NUCLEOTIDE SEQUENCE [LARGE SCALE GENOMIC DNA]</scope>
    <source>
        <strain evidence="8 9">IPA7.2</strain>
    </source>
</reference>
<name>A0A1J6I931_9HYPH</name>
<dbReference type="CDD" id="cd16025">
    <property type="entry name" value="PAS_like"/>
    <property type="match status" value="1"/>
</dbReference>
<organism evidence="8 9">
    <name type="scientific">Brucella cytisi</name>
    <dbReference type="NCBI Taxonomy" id="407152"/>
    <lineage>
        <taxon>Bacteria</taxon>
        <taxon>Pseudomonadati</taxon>
        <taxon>Pseudomonadota</taxon>
        <taxon>Alphaproteobacteria</taxon>
        <taxon>Hyphomicrobiales</taxon>
        <taxon>Brucellaceae</taxon>
        <taxon>Brucella/Ochrobactrum group</taxon>
        <taxon>Brucella</taxon>
    </lineage>
</organism>
<keyword evidence="3" id="KW-0378">Hydrolase</keyword>
<dbReference type="EMBL" id="MOEC01000005">
    <property type="protein sequence ID" value="OIS94326.1"/>
    <property type="molecule type" value="Genomic_DNA"/>
</dbReference>
<keyword evidence="2" id="KW-0479">Metal-binding</keyword>
<evidence type="ECO:0000256" key="3">
    <source>
        <dbReference type="ARBA" id="ARBA00022801"/>
    </source>
</evidence>
<evidence type="ECO:0000256" key="4">
    <source>
        <dbReference type="ARBA" id="ARBA00022837"/>
    </source>
</evidence>
<dbReference type="PANTHER" id="PTHR42693">
    <property type="entry name" value="ARYLSULFATASE FAMILY MEMBER"/>
    <property type="match status" value="1"/>
</dbReference>
<evidence type="ECO:0000256" key="2">
    <source>
        <dbReference type="ARBA" id="ARBA00022723"/>
    </source>
</evidence>
<gene>
    <name evidence="8" type="ORF">BLA27_07405</name>
</gene>
<feature type="chain" id="PRO_5009639435" evidence="6">
    <location>
        <begin position="28"/>
        <end position="792"/>
    </location>
</feature>
<dbReference type="InterPro" id="IPR000917">
    <property type="entry name" value="Sulfatase_N"/>
</dbReference>
<dbReference type="Proteomes" id="UP000182985">
    <property type="component" value="Unassembled WGS sequence"/>
</dbReference>
<dbReference type="Gene3D" id="3.40.720.10">
    <property type="entry name" value="Alkaline Phosphatase, subunit A"/>
    <property type="match status" value="1"/>
</dbReference>
<feature type="domain" description="Sulfatase N-terminal" evidence="7">
    <location>
        <begin position="65"/>
        <end position="485"/>
    </location>
</feature>
<dbReference type="InterPro" id="IPR017850">
    <property type="entry name" value="Alkaline_phosphatase_core_sf"/>
</dbReference>
<comment type="similarity">
    <text evidence="1">Belongs to the sulfatase family.</text>
</comment>
<dbReference type="Gene3D" id="3.30.1120.10">
    <property type="match status" value="1"/>
</dbReference>
<evidence type="ECO:0000256" key="1">
    <source>
        <dbReference type="ARBA" id="ARBA00008779"/>
    </source>
</evidence>
<evidence type="ECO:0000313" key="9">
    <source>
        <dbReference type="Proteomes" id="UP000182985"/>
    </source>
</evidence>
<dbReference type="PANTHER" id="PTHR42693:SF43">
    <property type="entry name" value="BLL2667 PROTEIN"/>
    <property type="match status" value="1"/>
</dbReference>
<dbReference type="InterPro" id="IPR024607">
    <property type="entry name" value="Sulfatase_CS"/>
</dbReference>